<dbReference type="EMBL" id="CP032412">
    <property type="protein sequence ID" value="AYB42710.1"/>
    <property type="molecule type" value="Genomic_DNA"/>
</dbReference>
<sequence length="92" mass="10527">MPKTREAGEVSSIGLLEAELLAELDRYDPHEQAAILKRMVNRLKKGRYVRSPIALVKEMVRTPLVWYLLSMGIVIPILFYILFVWISLAVEG</sequence>
<keyword evidence="3" id="KW-1185">Reference proteome</keyword>
<evidence type="ECO:0000313" key="3">
    <source>
        <dbReference type="Proteomes" id="UP000266552"/>
    </source>
</evidence>
<keyword evidence="1" id="KW-0472">Membrane</keyword>
<dbReference type="KEGG" id="plw:D5F53_05150"/>
<protein>
    <submittedName>
        <fullName evidence="2">Uncharacterized protein</fullName>
    </submittedName>
</protein>
<keyword evidence="1" id="KW-0812">Transmembrane</keyword>
<gene>
    <name evidence="2" type="ORF">D5F53_05150</name>
</gene>
<accession>A0A385TDQ1</accession>
<evidence type="ECO:0000256" key="1">
    <source>
        <dbReference type="SAM" id="Phobius"/>
    </source>
</evidence>
<organism evidence="2 3">
    <name type="scientific">Paenibacillus lautus</name>
    <name type="common">Bacillus lautus</name>
    <dbReference type="NCBI Taxonomy" id="1401"/>
    <lineage>
        <taxon>Bacteria</taxon>
        <taxon>Bacillati</taxon>
        <taxon>Bacillota</taxon>
        <taxon>Bacilli</taxon>
        <taxon>Bacillales</taxon>
        <taxon>Paenibacillaceae</taxon>
        <taxon>Paenibacillus</taxon>
    </lineage>
</organism>
<reference evidence="2 3" key="1">
    <citation type="submission" date="2018-09" db="EMBL/GenBank/DDBJ databases">
        <title>Genome Sequence of Paenibacillus lautus Strain E7593-69, Azo Dye-Degrading Bacteria, Isolated from Commercial Tattoo Inks.</title>
        <authorList>
            <person name="Nho S.W."/>
            <person name="Kim S.-J."/>
            <person name="Kweon O."/>
            <person name="Cerniglia C.E."/>
        </authorList>
    </citation>
    <scope>NUCLEOTIDE SEQUENCE [LARGE SCALE GENOMIC DNA]</scope>
    <source>
        <strain evidence="2 3">E7593-69</strain>
    </source>
</reference>
<evidence type="ECO:0000313" key="2">
    <source>
        <dbReference type="EMBL" id="AYB42710.1"/>
    </source>
</evidence>
<keyword evidence="1" id="KW-1133">Transmembrane helix</keyword>
<name>A0A385TDQ1_PAELA</name>
<dbReference type="RefSeq" id="WP_119846797.1">
    <property type="nucleotide sequence ID" value="NZ_CP032412.1"/>
</dbReference>
<feature type="transmembrane region" description="Helical" evidence="1">
    <location>
        <begin position="64"/>
        <end position="86"/>
    </location>
</feature>
<proteinExistence type="predicted"/>
<dbReference type="AlphaFoldDB" id="A0A385TDQ1"/>
<dbReference type="Proteomes" id="UP000266552">
    <property type="component" value="Chromosome"/>
</dbReference>